<protein>
    <submittedName>
        <fullName evidence="2">Uncharacterized protein</fullName>
    </submittedName>
</protein>
<evidence type="ECO:0000313" key="2">
    <source>
        <dbReference type="EMBL" id="OGD74233.1"/>
    </source>
</evidence>
<keyword evidence="1" id="KW-0472">Membrane</keyword>
<dbReference type="EMBL" id="MFAK01000038">
    <property type="protein sequence ID" value="OGD74233.1"/>
    <property type="molecule type" value="Genomic_DNA"/>
</dbReference>
<comment type="caution">
    <text evidence="2">The sequence shown here is derived from an EMBL/GenBank/DDBJ whole genome shotgun (WGS) entry which is preliminary data.</text>
</comment>
<sequence length="65" mass="7242">MNFTDPTLLMMIFILPSMFGLVLVGEGVQKIMNYEPRGWIGVSVGAVFILIIILAYFMISTNNLS</sequence>
<name>A0A1F5F3M0_9BACT</name>
<gene>
    <name evidence="2" type="ORF">A2228_03705</name>
</gene>
<dbReference type="Proteomes" id="UP000176191">
    <property type="component" value="Unassembled WGS sequence"/>
</dbReference>
<evidence type="ECO:0000313" key="3">
    <source>
        <dbReference type="Proteomes" id="UP000176191"/>
    </source>
</evidence>
<proteinExistence type="predicted"/>
<evidence type="ECO:0000256" key="1">
    <source>
        <dbReference type="SAM" id="Phobius"/>
    </source>
</evidence>
<feature type="transmembrane region" description="Helical" evidence="1">
    <location>
        <begin position="6"/>
        <end position="26"/>
    </location>
</feature>
<organism evidence="2 3">
    <name type="scientific">Candidatus Collierbacteria bacterium RIFOXYA2_FULL_46_10</name>
    <dbReference type="NCBI Taxonomy" id="1817726"/>
    <lineage>
        <taxon>Bacteria</taxon>
        <taxon>Candidatus Collieribacteriota</taxon>
    </lineage>
</organism>
<accession>A0A1F5F3M0</accession>
<keyword evidence="1" id="KW-1133">Transmembrane helix</keyword>
<keyword evidence="1" id="KW-0812">Transmembrane</keyword>
<reference evidence="2 3" key="1">
    <citation type="journal article" date="2016" name="Nat. Commun.">
        <title>Thousands of microbial genomes shed light on interconnected biogeochemical processes in an aquifer system.</title>
        <authorList>
            <person name="Anantharaman K."/>
            <person name="Brown C.T."/>
            <person name="Hug L.A."/>
            <person name="Sharon I."/>
            <person name="Castelle C.J."/>
            <person name="Probst A.J."/>
            <person name="Thomas B.C."/>
            <person name="Singh A."/>
            <person name="Wilkins M.J."/>
            <person name="Karaoz U."/>
            <person name="Brodie E.L."/>
            <person name="Williams K.H."/>
            <person name="Hubbard S.S."/>
            <person name="Banfield J.F."/>
        </authorList>
    </citation>
    <scope>NUCLEOTIDE SEQUENCE [LARGE SCALE GENOMIC DNA]</scope>
</reference>
<dbReference type="AlphaFoldDB" id="A0A1F5F3M0"/>
<feature type="transmembrane region" description="Helical" evidence="1">
    <location>
        <begin position="38"/>
        <end position="59"/>
    </location>
</feature>